<proteinExistence type="predicted"/>
<evidence type="ECO:0000313" key="2">
    <source>
        <dbReference type="Proteomes" id="UP000580474"/>
    </source>
</evidence>
<dbReference type="EMBL" id="JACHIV010000001">
    <property type="protein sequence ID" value="MBB5071436.1"/>
    <property type="molecule type" value="Genomic_DNA"/>
</dbReference>
<reference evidence="1 2" key="1">
    <citation type="submission" date="2020-08" db="EMBL/GenBank/DDBJ databases">
        <title>Sequencing the genomes of 1000 actinobacteria strains.</title>
        <authorList>
            <person name="Klenk H.-P."/>
        </authorList>
    </citation>
    <scope>NUCLEOTIDE SEQUENCE [LARGE SCALE GENOMIC DNA]</scope>
    <source>
        <strain evidence="1 2">DSM 45582</strain>
    </source>
</reference>
<protein>
    <submittedName>
        <fullName evidence="1">Uncharacterized protein</fullName>
    </submittedName>
</protein>
<dbReference type="RefSeq" id="WP_184481783.1">
    <property type="nucleotide sequence ID" value="NZ_JACHIV010000001.1"/>
</dbReference>
<accession>A0A840NG69</accession>
<evidence type="ECO:0000313" key="1">
    <source>
        <dbReference type="EMBL" id="MBB5071436.1"/>
    </source>
</evidence>
<dbReference type="AlphaFoldDB" id="A0A840NG69"/>
<comment type="caution">
    <text evidence="1">The sequence shown here is derived from an EMBL/GenBank/DDBJ whole genome shotgun (WGS) entry which is preliminary data.</text>
</comment>
<keyword evidence="2" id="KW-1185">Reference proteome</keyword>
<dbReference type="Proteomes" id="UP000580474">
    <property type="component" value="Unassembled WGS sequence"/>
</dbReference>
<organism evidence="1 2">
    <name type="scientific">Saccharopolyspora gloriosae</name>
    <dbReference type="NCBI Taxonomy" id="455344"/>
    <lineage>
        <taxon>Bacteria</taxon>
        <taxon>Bacillati</taxon>
        <taxon>Actinomycetota</taxon>
        <taxon>Actinomycetes</taxon>
        <taxon>Pseudonocardiales</taxon>
        <taxon>Pseudonocardiaceae</taxon>
        <taxon>Saccharopolyspora</taxon>
    </lineage>
</organism>
<sequence>MDEKIARFGSESPQREWLCRCSDDDEEMAVCTVGVASGDVEVFGPEYQGYFRLRYSEIAVFRHALDEAITVAEQDLARKARLGTRSSNLEGGPADVK</sequence>
<gene>
    <name evidence="1" type="ORF">BJ969_004524</name>
</gene>
<name>A0A840NG69_9PSEU</name>